<gene>
    <name evidence="1" type="ORF">NLG97_g6358</name>
</gene>
<keyword evidence="2" id="KW-1185">Reference proteome</keyword>
<sequence>MKVAYLAAALPFAWANFYGYTESDCLGIEVPIDNRICNGCVHIPAAPRFYSYRGVDMRSFSLGSHGTCDTFDMGSYPGGSCFNDGRAVAARAYINC</sequence>
<accession>A0ACC1QQF7</accession>
<protein>
    <submittedName>
        <fullName evidence="1">Uncharacterized protein</fullName>
    </submittedName>
</protein>
<name>A0ACC1QQF7_9HYPO</name>
<dbReference type="Proteomes" id="UP001148737">
    <property type="component" value="Unassembled WGS sequence"/>
</dbReference>
<organism evidence="1 2">
    <name type="scientific">Lecanicillium saksenae</name>
    <dbReference type="NCBI Taxonomy" id="468837"/>
    <lineage>
        <taxon>Eukaryota</taxon>
        <taxon>Fungi</taxon>
        <taxon>Dikarya</taxon>
        <taxon>Ascomycota</taxon>
        <taxon>Pezizomycotina</taxon>
        <taxon>Sordariomycetes</taxon>
        <taxon>Hypocreomycetidae</taxon>
        <taxon>Hypocreales</taxon>
        <taxon>Cordycipitaceae</taxon>
        <taxon>Lecanicillium</taxon>
    </lineage>
</organism>
<proteinExistence type="predicted"/>
<evidence type="ECO:0000313" key="2">
    <source>
        <dbReference type="Proteomes" id="UP001148737"/>
    </source>
</evidence>
<dbReference type="EMBL" id="JANAKD010000827">
    <property type="protein sequence ID" value="KAJ3487669.1"/>
    <property type="molecule type" value="Genomic_DNA"/>
</dbReference>
<reference evidence="1" key="1">
    <citation type="submission" date="2022-07" db="EMBL/GenBank/DDBJ databases">
        <title>Genome Sequence of Lecanicillium saksenae.</title>
        <authorList>
            <person name="Buettner E."/>
        </authorList>
    </citation>
    <scope>NUCLEOTIDE SEQUENCE</scope>
    <source>
        <strain evidence="1">VT-O1</strain>
    </source>
</reference>
<evidence type="ECO:0000313" key="1">
    <source>
        <dbReference type="EMBL" id="KAJ3487669.1"/>
    </source>
</evidence>
<comment type="caution">
    <text evidence="1">The sequence shown here is derived from an EMBL/GenBank/DDBJ whole genome shotgun (WGS) entry which is preliminary data.</text>
</comment>